<accession>A0A1J3GUL2</accession>
<proteinExistence type="predicted"/>
<gene>
    <name evidence="1" type="ORF">LE_TR20023_c0_g1_i1_g.64059</name>
</gene>
<dbReference type="EMBL" id="GEVL01017502">
    <property type="protein sequence ID" value="JAU59839.1"/>
    <property type="molecule type" value="Transcribed_RNA"/>
</dbReference>
<evidence type="ECO:0000313" key="1">
    <source>
        <dbReference type="EMBL" id="JAU59839.1"/>
    </source>
</evidence>
<dbReference type="AlphaFoldDB" id="A0A1J3GUL2"/>
<organism evidence="1">
    <name type="scientific">Noccaea caerulescens</name>
    <name type="common">Alpine penny-cress</name>
    <name type="synonym">Thlaspi caerulescens</name>
    <dbReference type="NCBI Taxonomy" id="107243"/>
    <lineage>
        <taxon>Eukaryota</taxon>
        <taxon>Viridiplantae</taxon>
        <taxon>Streptophyta</taxon>
        <taxon>Embryophyta</taxon>
        <taxon>Tracheophyta</taxon>
        <taxon>Spermatophyta</taxon>
        <taxon>Magnoliopsida</taxon>
        <taxon>eudicotyledons</taxon>
        <taxon>Gunneridae</taxon>
        <taxon>Pentapetalae</taxon>
        <taxon>rosids</taxon>
        <taxon>malvids</taxon>
        <taxon>Brassicales</taxon>
        <taxon>Brassicaceae</taxon>
        <taxon>Coluteocarpeae</taxon>
        <taxon>Noccaea</taxon>
    </lineage>
</organism>
<protein>
    <submittedName>
        <fullName evidence="1">Uncharacterized protein</fullName>
    </submittedName>
</protein>
<name>A0A1J3GUL2_NOCCA</name>
<sequence>MTLHQLRGSLLSSTKLETRKKVVENLTRRGKMNLDIIKMARFLASPPKNGFAVYNPLAQNKWREVCMPWEGRFLSSISKKSYYCVKKTGALF</sequence>
<reference evidence="1" key="1">
    <citation type="submission" date="2016-07" db="EMBL/GenBank/DDBJ databases">
        <title>De novo transcriptome assembly of four accessions of the metal hyperaccumulator plant Noccaea caerulescens.</title>
        <authorList>
            <person name="Blande D."/>
            <person name="Halimaa P."/>
            <person name="Tervahauta A.I."/>
            <person name="Aarts M.G."/>
            <person name="Karenlampi S.O."/>
        </authorList>
    </citation>
    <scope>NUCLEOTIDE SEQUENCE</scope>
</reference>